<dbReference type="InterPro" id="IPR001206">
    <property type="entry name" value="Diacylglycerol_kinase_cat_dom"/>
</dbReference>
<evidence type="ECO:0000259" key="7">
    <source>
        <dbReference type="PROSITE" id="PS50222"/>
    </source>
</evidence>
<dbReference type="SUPFAM" id="SSF57889">
    <property type="entry name" value="Cysteine-rich domain"/>
    <property type="match status" value="2"/>
</dbReference>
<dbReference type="PROSITE" id="PS00018">
    <property type="entry name" value="EF_HAND_1"/>
    <property type="match status" value="1"/>
</dbReference>
<dbReference type="GO" id="GO:0005886">
    <property type="term" value="C:plasma membrane"/>
    <property type="evidence" value="ECO:0007669"/>
    <property type="project" value="TreeGrafter"/>
</dbReference>
<evidence type="ECO:0000256" key="1">
    <source>
        <dbReference type="ARBA" id="ARBA00022723"/>
    </source>
</evidence>
<evidence type="ECO:0000259" key="5">
    <source>
        <dbReference type="PROSITE" id="PS50081"/>
    </source>
</evidence>
<feature type="domain" description="DAGKc" evidence="6">
    <location>
        <begin position="336"/>
        <end position="372"/>
    </location>
</feature>
<dbReference type="PROSITE" id="PS00479">
    <property type="entry name" value="ZF_DAG_PE_1"/>
    <property type="match status" value="1"/>
</dbReference>
<dbReference type="FunFam" id="3.30.60.20:FF:000089">
    <property type="entry name" value="Diacylglycerol kinase"/>
    <property type="match status" value="1"/>
</dbReference>
<keyword evidence="3" id="KW-0106">Calcium</keyword>
<dbReference type="InterPro" id="IPR037607">
    <property type="entry name" value="DGK"/>
</dbReference>
<evidence type="ECO:0000313" key="8">
    <source>
        <dbReference type="EMBL" id="CAD2162479.1"/>
    </source>
</evidence>
<dbReference type="PANTHER" id="PTHR11255">
    <property type="entry name" value="DIACYLGLYCEROL KINASE"/>
    <property type="match status" value="1"/>
</dbReference>
<keyword evidence="2" id="KW-0862">Zinc</keyword>
<dbReference type="OrthoDB" id="242257at2759"/>
<evidence type="ECO:0000256" key="3">
    <source>
        <dbReference type="ARBA" id="ARBA00022837"/>
    </source>
</evidence>
<dbReference type="Proteomes" id="UP000580250">
    <property type="component" value="Unassembled WGS sequence"/>
</dbReference>
<dbReference type="InterPro" id="IPR002048">
    <property type="entry name" value="EF_hand_dom"/>
</dbReference>
<dbReference type="InterPro" id="IPR046349">
    <property type="entry name" value="C1-like_sf"/>
</dbReference>
<proteinExistence type="predicted"/>
<reference evidence="8 9" key="1">
    <citation type="submission" date="2020-08" db="EMBL/GenBank/DDBJ databases">
        <authorList>
            <person name="Koutsovoulos G."/>
            <person name="Danchin GJ E."/>
        </authorList>
    </citation>
    <scope>NUCLEOTIDE SEQUENCE [LARGE SCALE GENOMIC DNA]</scope>
</reference>
<gene>
    <name evidence="8" type="ORF">MENT_LOCUS15431</name>
</gene>
<organism evidence="8 9">
    <name type="scientific">Meloidogyne enterolobii</name>
    <name type="common">Root-knot nematode worm</name>
    <name type="synonym">Meloidogyne mayaguensis</name>
    <dbReference type="NCBI Taxonomy" id="390850"/>
    <lineage>
        <taxon>Eukaryota</taxon>
        <taxon>Metazoa</taxon>
        <taxon>Ecdysozoa</taxon>
        <taxon>Nematoda</taxon>
        <taxon>Chromadorea</taxon>
        <taxon>Rhabditida</taxon>
        <taxon>Tylenchina</taxon>
        <taxon>Tylenchomorpha</taxon>
        <taxon>Tylenchoidea</taxon>
        <taxon>Meloidogynidae</taxon>
        <taxon>Meloidogyninae</taxon>
        <taxon>Meloidogyne</taxon>
    </lineage>
</organism>
<comment type="caution">
    <text evidence="8">The sequence shown here is derived from an EMBL/GenBank/DDBJ whole genome shotgun (WGS) entry which is preliminary data.</text>
</comment>
<evidence type="ECO:0000259" key="6">
    <source>
        <dbReference type="PROSITE" id="PS50146"/>
    </source>
</evidence>
<feature type="compositionally biased region" description="Low complexity" evidence="4">
    <location>
        <begin position="301"/>
        <end position="315"/>
    </location>
</feature>
<dbReference type="InterPro" id="IPR011992">
    <property type="entry name" value="EF-hand-dom_pair"/>
</dbReference>
<dbReference type="GO" id="GO:0004143">
    <property type="term" value="F:ATP-dependent diacylglycerol kinase activity"/>
    <property type="evidence" value="ECO:0007669"/>
    <property type="project" value="InterPro"/>
</dbReference>
<dbReference type="PROSITE" id="PS50146">
    <property type="entry name" value="DAGK"/>
    <property type="match status" value="1"/>
</dbReference>
<evidence type="ECO:0000313" key="9">
    <source>
        <dbReference type="Proteomes" id="UP000580250"/>
    </source>
</evidence>
<sequence>MNKNNLNAKLLSCEICGKQSESRNYNVVSCPNDNSTSFELISKHFYLFLISTNRNPCHPIEKSFSELDGASQVVFLQMMNVARYQQWDTIELEPILRQMMQEIDYDNDGIVSLEEWKRGGLTIIPLIVLLGFDTEIKEDGFHIWRLLHFSKPTYCNVCLNMLVGWGGKQGLACSLCKYTVHERCVHSTSNNCIHTYNSKASSMREQPIQQHHWMDSNCAGKCSKCKANVGIFQGRHCRWCKNLLHSKYISLWPTACDFGQLAASILSPVNIIPTFLDRSTTSATTNNTSATVSTITTILPSTSQQQQQSQSTATINNNGASGGPLQLKTIPLSPNSRSRPLLVLINPKSGGRQGELIFRKLQYLLNPRRASL</sequence>
<feature type="domain" description="Phorbol-ester/DAG-type" evidence="5">
    <location>
        <begin position="210"/>
        <end position="256"/>
    </location>
</feature>
<dbReference type="PROSITE" id="PS50081">
    <property type="entry name" value="ZF_DAG_PE_2"/>
    <property type="match status" value="2"/>
</dbReference>
<evidence type="ECO:0000256" key="2">
    <source>
        <dbReference type="ARBA" id="ARBA00022833"/>
    </source>
</evidence>
<dbReference type="PANTHER" id="PTHR11255:SF48">
    <property type="entry name" value="DIACYLGLYCEROL KINASE 1"/>
    <property type="match status" value="1"/>
</dbReference>
<evidence type="ECO:0000256" key="4">
    <source>
        <dbReference type="SAM" id="MobiDB-lite"/>
    </source>
</evidence>
<dbReference type="EMBL" id="CAJEWN010000092">
    <property type="protein sequence ID" value="CAD2162479.1"/>
    <property type="molecule type" value="Genomic_DNA"/>
</dbReference>
<dbReference type="SUPFAM" id="SSF47473">
    <property type="entry name" value="EF-hand"/>
    <property type="match status" value="1"/>
</dbReference>
<dbReference type="SMART" id="SM00109">
    <property type="entry name" value="C1"/>
    <property type="match status" value="2"/>
</dbReference>
<dbReference type="InterPro" id="IPR002219">
    <property type="entry name" value="PKC_DAG/PE"/>
</dbReference>
<dbReference type="Gene3D" id="3.30.60.20">
    <property type="match status" value="2"/>
</dbReference>
<dbReference type="Pfam" id="PF00130">
    <property type="entry name" value="C1_1"/>
    <property type="match status" value="1"/>
</dbReference>
<keyword evidence="1" id="KW-0479">Metal-binding</keyword>
<name>A0A6V7UP94_MELEN</name>
<dbReference type="AlphaFoldDB" id="A0A6V7UP94"/>
<feature type="domain" description="Phorbol-ester/DAG-type" evidence="5">
    <location>
        <begin position="141"/>
        <end position="192"/>
    </location>
</feature>
<feature type="region of interest" description="Disordered" evidence="4">
    <location>
        <begin position="301"/>
        <end position="333"/>
    </location>
</feature>
<protein>
    <submittedName>
        <fullName evidence="8">Uncharacterized protein</fullName>
    </submittedName>
</protein>
<dbReference type="GO" id="GO:0005509">
    <property type="term" value="F:calcium ion binding"/>
    <property type="evidence" value="ECO:0007669"/>
    <property type="project" value="InterPro"/>
</dbReference>
<feature type="domain" description="EF-hand" evidence="7">
    <location>
        <begin position="91"/>
        <end position="126"/>
    </location>
</feature>
<accession>A0A6V7UP94</accession>
<dbReference type="GO" id="GO:0007165">
    <property type="term" value="P:signal transduction"/>
    <property type="evidence" value="ECO:0007669"/>
    <property type="project" value="InterPro"/>
</dbReference>
<dbReference type="InterPro" id="IPR018247">
    <property type="entry name" value="EF_Hand_1_Ca_BS"/>
</dbReference>
<dbReference type="PROSITE" id="PS50222">
    <property type="entry name" value="EF_HAND_2"/>
    <property type="match status" value="1"/>
</dbReference>